<evidence type="ECO:0000313" key="7">
    <source>
        <dbReference type="EMBL" id="QUD86850.1"/>
    </source>
</evidence>
<evidence type="ECO:0000256" key="2">
    <source>
        <dbReference type="ARBA" id="ARBA00023008"/>
    </source>
</evidence>
<evidence type="ECO:0000256" key="4">
    <source>
        <dbReference type="PIRSR" id="PIRSR603782-2"/>
    </source>
</evidence>
<dbReference type="PROSITE" id="PS51257">
    <property type="entry name" value="PROKAR_LIPOPROTEIN"/>
    <property type="match status" value="1"/>
</dbReference>
<feature type="binding site" evidence="3">
    <location>
        <position position="160"/>
    </location>
    <ligand>
        <name>Cu cation</name>
        <dbReference type="ChEBI" id="CHEBI:23378"/>
    </ligand>
</feature>
<dbReference type="InterPro" id="IPR013766">
    <property type="entry name" value="Thioredoxin_domain"/>
</dbReference>
<name>A0A975ITL1_9CAUL</name>
<dbReference type="InterPro" id="IPR036249">
    <property type="entry name" value="Thioredoxin-like_sf"/>
</dbReference>
<evidence type="ECO:0000256" key="3">
    <source>
        <dbReference type="PIRSR" id="PIRSR603782-1"/>
    </source>
</evidence>
<dbReference type="AlphaFoldDB" id="A0A975ITL1"/>
<keyword evidence="5" id="KW-0732">Signal</keyword>
<dbReference type="PANTHER" id="PTHR12151:SF25">
    <property type="entry name" value="LINALOOL DEHYDRATASE_ISOMERASE DOMAIN-CONTAINING PROTEIN"/>
    <property type="match status" value="1"/>
</dbReference>
<evidence type="ECO:0000256" key="5">
    <source>
        <dbReference type="SAM" id="SignalP"/>
    </source>
</evidence>
<dbReference type="FunFam" id="3.40.30.10:FF:000013">
    <property type="entry name" value="Blast:Protein SCO1 homolog, mitochondrial"/>
    <property type="match status" value="1"/>
</dbReference>
<dbReference type="RefSeq" id="WP_211936902.1">
    <property type="nucleotide sequence ID" value="NZ_CP073078.1"/>
</dbReference>
<organism evidence="7 8">
    <name type="scientific">Phenylobacterium montanum</name>
    <dbReference type="NCBI Taxonomy" id="2823693"/>
    <lineage>
        <taxon>Bacteria</taxon>
        <taxon>Pseudomonadati</taxon>
        <taxon>Pseudomonadota</taxon>
        <taxon>Alphaproteobacteria</taxon>
        <taxon>Caulobacterales</taxon>
        <taxon>Caulobacteraceae</taxon>
        <taxon>Phenylobacterium</taxon>
    </lineage>
</organism>
<dbReference type="InterPro" id="IPR003782">
    <property type="entry name" value="SCO1/SenC"/>
</dbReference>
<feature type="binding site" evidence="3">
    <location>
        <position position="75"/>
    </location>
    <ligand>
        <name>Cu cation</name>
        <dbReference type="ChEBI" id="CHEBI:23378"/>
    </ligand>
</feature>
<gene>
    <name evidence="7" type="ORF">KCG34_17455</name>
</gene>
<feature type="disulfide bond" description="Redox-active" evidence="4">
    <location>
        <begin position="71"/>
        <end position="75"/>
    </location>
</feature>
<feature type="chain" id="PRO_5036695819" evidence="5">
    <location>
        <begin position="22"/>
        <end position="198"/>
    </location>
</feature>
<dbReference type="CDD" id="cd02968">
    <property type="entry name" value="SCO"/>
    <property type="match status" value="1"/>
</dbReference>
<keyword evidence="3" id="KW-0479">Metal-binding</keyword>
<sequence>MGLKRRAALALMLGAALGLGACGKPAGQGGSSGSGVQLGGPFQLTDQTGKPVDQGLLKGKWTAVFFGYTYCPDVCPTTLQTLGSASDLLGARAKNFQVVFITVDPQRDTPSQLKDYLSSSSFPRGVIGLTGTPDQIAKVAGEYKVYFQKSGSGANYSVDHSSAIYLMNPHGDFDSVIAFGLKPEDIRDQIAKAMGKQG</sequence>
<accession>A0A975ITL1</accession>
<keyword evidence="8" id="KW-1185">Reference proteome</keyword>
<dbReference type="EMBL" id="CP073078">
    <property type="protein sequence ID" value="QUD86850.1"/>
    <property type="molecule type" value="Genomic_DNA"/>
</dbReference>
<reference evidence="7" key="1">
    <citation type="submission" date="2021-04" db="EMBL/GenBank/DDBJ databases">
        <title>The complete genome sequence of Caulobacter sp. S6.</title>
        <authorList>
            <person name="Tang Y."/>
            <person name="Ouyang W."/>
            <person name="Liu Q."/>
            <person name="Huang B."/>
            <person name="Guo Z."/>
            <person name="Lei P."/>
        </authorList>
    </citation>
    <scope>NUCLEOTIDE SEQUENCE</scope>
    <source>
        <strain evidence="7">S6</strain>
    </source>
</reference>
<keyword evidence="2 3" id="KW-0186">Copper</keyword>
<evidence type="ECO:0000313" key="8">
    <source>
        <dbReference type="Proteomes" id="UP000676409"/>
    </source>
</evidence>
<dbReference type="KEGG" id="caul:KCG34_17455"/>
<feature type="binding site" evidence="3">
    <location>
        <position position="71"/>
    </location>
    <ligand>
        <name>Cu cation</name>
        <dbReference type="ChEBI" id="CHEBI:23378"/>
    </ligand>
</feature>
<dbReference type="PROSITE" id="PS51352">
    <property type="entry name" value="THIOREDOXIN_2"/>
    <property type="match status" value="1"/>
</dbReference>
<dbReference type="Proteomes" id="UP000676409">
    <property type="component" value="Chromosome"/>
</dbReference>
<proteinExistence type="inferred from homology"/>
<dbReference type="PANTHER" id="PTHR12151">
    <property type="entry name" value="ELECTRON TRANSPORT PROTIN SCO1/SENC FAMILY MEMBER"/>
    <property type="match status" value="1"/>
</dbReference>
<feature type="signal peptide" evidence="5">
    <location>
        <begin position="1"/>
        <end position="21"/>
    </location>
</feature>
<dbReference type="SUPFAM" id="SSF52833">
    <property type="entry name" value="Thioredoxin-like"/>
    <property type="match status" value="1"/>
</dbReference>
<dbReference type="Pfam" id="PF02630">
    <property type="entry name" value="SCO1-SenC"/>
    <property type="match status" value="1"/>
</dbReference>
<keyword evidence="4" id="KW-1015">Disulfide bond</keyword>
<comment type="similarity">
    <text evidence="1">Belongs to the SCO1/2 family.</text>
</comment>
<dbReference type="Gene3D" id="3.40.30.10">
    <property type="entry name" value="Glutaredoxin"/>
    <property type="match status" value="1"/>
</dbReference>
<evidence type="ECO:0000256" key="1">
    <source>
        <dbReference type="ARBA" id="ARBA00010996"/>
    </source>
</evidence>
<dbReference type="GO" id="GO:0046872">
    <property type="term" value="F:metal ion binding"/>
    <property type="evidence" value="ECO:0007669"/>
    <property type="project" value="UniProtKB-KW"/>
</dbReference>
<protein>
    <submittedName>
        <fullName evidence="7">SCO family protein</fullName>
    </submittedName>
</protein>
<feature type="domain" description="Thioredoxin" evidence="6">
    <location>
        <begin position="33"/>
        <end position="195"/>
    </location>
</feature>
<evidence type="ECO:0000259" key="6">
    <source>
        <dbReference type="PROSITE" id="PS51352"/>
    </source>
</evidence>